<comment type="caution">
    <text evidence="2">The sequence shown here is derived from an EMBL/GenBank/DDBJ whole genome shotgun (WGS) entry which is preliminary data.</text>
</comment>
<evidence type="ECO:0000313" key="3">
    <source>
        <dbReference type="Proteomes" id="UP001320972"/>
    </source>
</evidence>
<sequence>MRSRTRVVRGHRTLTLETDTRTPPDDIRVVFATETGLEMLPRSAVDRFEDLPPAVAVLIVLATTTLETPADAGPA</sequence>
<reference evidence="2 3" key="1">
    <citation type="submission" date="2022-09" db="EMBL/GenBank/DDBJ databases">
        <title>Enrichment on poylsaccharides allowed isolation of novel metabolic and taxonomic groups of Haloarchaea.</title>
        <authorList>
            <person name="Sorokin D.Y."/>
            <person name="Elcheninov A.G."/>
            <person name="Khizhniak T.V."/>
            <person name="Kolganova T.V."/>
            <person name="Kublanov I.V."/>
        </authorList>
    </citation>
    <scope>NUCLEOTIDE SEQUENCE [LARGE SCALE GENOMIC DNA]</scope>
    <source>
        <strain evidence="2 3">AArc-m2/3/4</strain>
    </source>
</reference>
<keyword evidence="3" id="KW-1185">Reference proteome</keyword>
<dbReference type="EMBL" id="JAOPKB010000011">
    <property type="protein sequence ID" value="MCU4974301.1"/>
    <property type="molecule type" value="Genomic_DNA"/>
</dbReference>
<proteinExistence type="predicted"/>
<gene>
    <name evidence="2" type="ORF">OB955_16365</name>
</gene>
<dbReference type="Proteomes" id="UP001320972">
    <property type="component" value="Unassembled WGS sequence"/>
</dbReference>
<evidence type="ECO:0000313" key="2">
    <source>
        <dbReference type="EMBL" id="MCU4974301.1"/>
    </source>
</evidence>
<feature type="compositionally biased region" description="Basic residues" evidence="1">
    <location>
        <begin position="1"/>
        <end position="12"/>
    </location>
</feature>
<evidence type="ECO:0000256" key="1">
    <source>
        <dbReference type="SAM" id="MobiDB-lite"/>
    </source>
</evidence>
<feature type="region of interest" description="Disordered" evidence="1">
    <location>
        <begin position="1"/>
        <end position="21"/>
    </location>
</feature>
<organism evidence="2 3">
    <name type="scientific">Natronoglomus mannanivorans</name>
    <dbReference type="NCBI Taxonomy" id="2979990"/>
    <lineage>
        <taxon>Archaea</taxon>
        <taxon>Methanobacteriati</taxon>
        <taxon>Methanobacteriota</taxon>
        <taxon>Stenosarchaea group</taxon>
        <taxon>Halobacteria</taxon>
        <taxon>Halobacteriales</taxon>
        <taxon>Natrialbaceae</taxon>
        <taxon>Natronoglomus</taxon>
    </lineage>
</organism>
<accession>A0ABT2QHA2</accession>
<dbReference type="RefSeq" id="WP_338008448.1">
    <property type="nucleotide sequence ID" value="NZ_JAOPKB010000011.1"/>
</dbReference>
<name>A0ABT2QHA2_9EURY</name>
<protein>
    <submittedName>
        <fullName evidence="2">Uncharacterized protein</fullName>
    </submittedName>
</protein>